<dbReference type="GeneID" id="107273351"/>
<sequence>MSSFNLLVIFIGVALAIAEVSSRHGGYDDHVDYNSRARCLHHERYSACDANPTCQKTCDNLGQHGTPCPRTKICIDGCVCVDGYVRRRVNGPCVREQLCPRVRH</sequence>
<dbReference type="InterPro" id="IPR036084">
    <property type="entry name" value="Ser_inhib-like_sf"/>
</dbReference>
<feature type="chain" id="PRO_5042546760" evidence="4">
    <location>
        <begin position="19"/>
        <end position="104"/>
    </location>
</feature>
<evidence type="ECO:0000256" key="3">
    <source>
        <dbReference type="ARBA" id="ARBA00023157"/>
    </source>
</evidence>
<evidence type="ECO:0000256" key="4">
    <source>
        <dbReference type="SAM" id="SignalP"/>
    </source>
</evidence>
<dbReference type="RefSeq" id="XP_015606940.1">
    <property type="nucleotide sequence ID" value="XM_015751454.2"/>
</dbReference>
<name>A0AAJ7CC24_CEPCN</name>
<dbReference type="GO" id="GO:0030414">
    <property type="term" value="F:peptidase inhibitor activity"/>
    <property type="evidence" value="ECO:0007669"/>
    <property type="project" value="UniProtKB-KW"/>
</dbReference>
<evidence type="ECO:0000313" key="7">
    <source>
        <dbReference type="RefSeq" id="XP_015606940.1"/>
    </source>
</evidence>
<evidence type="ECO:0000313" key="6">
    <source>
        <dbReference type="Proteomes" id="UP000694920"/>
    </source>
</evidence>
<dbReference type="CDD" id="cd19941">
    <property type="entry name" value="TIL"/>
    <property type="match status" value="1"/>
</dbReference>
<keyword evidence="3" id="KW-1015">Disulfide bond</keyword>
<comment type="similarity">
    <text evidence="1">Belongs to the serine protease inhibitor-like (TIL domain-containing) family.</text>
</comment>
<dbReference type="InterPro" id="IPR002919">
    <property type="entry name" value="TIL_dom"/>
</dbReference>
<organism evidence="6 7">
    <name type="scientific">Cephus cinctus</name>
    <name type="common">Wheat stem sawfly</name>
    <dbReference type="NCBI Taxonomy" id="211228"/>
    <lineage>
        <taxon>Eukaryota</taxon>
        <taxon>Metazoa</taxon>
        <taxon>Ecdysozoa</taxon>
        <taxon>Arthropoda</taxon>
        <taxon>Hexapoda</taxon>
        <taxon>Insecta</taxon>
        <taxon>Pterygota</taxon>
        <taxon>Neoptera</taxon>
        <taxon>Endopterygota</taxon>
        <taxon>Hymenoptera</taxon>
        <taxon>Cephoidea</taxon>
        <taxon>Cephidae</taxon>
        <taxon>Cephus</taxon>
    </lineage>
</organism>
<accession>A0AAJ7CC24</accession>
<protein>
    <submittedName>
        <fullName evidence="7">Allergen Api m 6</fullName>
    </submittedName>
</protein>
<dbReference type="AlphaFoldDB" id="A0AAJ7CC24"/>
<dbReference type="KEGG" id="ccin:107273351"/>
<gene>
    <name evidence="7" type="primary">LOC107273351</name>
</gene>
<evidence type="ECO:0000259" key="5">
    <source>
        <dbReference type="Pfam" id="PF01826"/>
    </source>
</evidence>
<feature type="domain" description="TIL" evidence="5">
    <location>
        <begin position="39"/>
        <end position="99"/>
    </location>
</feature>
<keyword evidence="2" id="KW-0646">Protease inhibitor</keyword>
<keyword evidence="6" id="KW-1185">Reference proteome</keyword>
<proteinExistence type="inferred from homology"/>
<dbReference type="SUPFAM" id="SSF57567">
    <property type="entry name" value="Serine protease inhibitors"/>
    <property type="match status" value="1"/>
</dbReference>
<reference evidence="7" key="1">
    <citation type="submission" date="2025-08" db="UniProtKB">
        <authorList>
            <consortium name="RefSeq"/>
        </authorList>
    </citation>
    <scope>IDENTIFICATION</scope>
</reference>
<evidence type="ECO:0000256" key="1">
    <source>
        <dbReference type="ARBA" id="ARBA00007611"/>
    </source>
</evidence>
<dbReference type="PANTHER" id="PTHR23259:SF70">
    <property type="entry name" value="ACCESSORY GLAND PROTEIN ACP62F-RELATED"/>
    <property type="match status" value="1"/>
</dbReference>
<dbReference type="Proteomes" id="UP000694920">
    <property type="component" value="Unplaced"/>
</dbReference>
<dbReference type="Pfam" id="PF01826">
    <property type="entry name" value="TIL"/>
    <property type="match status" value="1"/>
</dbReference>
<feature type="signal peptide" evidence="4">
    <location>
        <begin position="1"/>
        <end position="18"/>
    </location>
</feature>
<evidence type="ECO:0000256" key="2">
    <source>
        <dbReference type="ARBA" id="ARBA00022690"/>
    </source>
</evidence>
<dbReference type="InterPro" id="IPR051368">
    <property type="entry name" value="SerProtInhib-TIL_Domain"/>
</dbReference>
<dbReference type="PANTHER" id="PTHR23259">
    <property type="entry name" value="RIDDLE"/>
    <property type="match status" value="1"/>
</dbReference>
<dbReference type="Gene3D" id="2.10.25.10">
    <property type="entry name" value="Laminin"/>
    <property type="match status" value="1"/>
</dbReference>
<keyword evidence="4" id="KW-0732">Signal</keyword>